<protein>
    <recommendedName>
        <fullName evidence="1">Acyl-ACP thioesterase N-terminal hotdog domain-containing protein</fullName>
    </recommendedName>
</protein>
<dbReference type="GO" id="GO:0006633">
    <property type="term" value="P:fatty acid biosynthetic process"/>
    <property type="evidence" value="ECO:0007669"/>
    <property type="project" value="InterPro"/>
</dbReference>
<dbReference type="EMBL" id="UOEB01000159">
    <property type="protein sequence ID" value="VAV84524.1"/>
    <property type="molecule type" value="Genomic_DNA"/>
</dbReference>
<feature type="non-terminal residue" evidence="2">
    <location>
        <position position="1"/>
    </location>
</feature>
<proteinExistence type="predicted"/>
<dbReference type="SUPFAM" id="SSF54637">
    <property type="entry name" value="Thioesterase/thiol ester dehydrase-isomerase"/>
    <property type="match status" value="1"/>
</dbReference>
<dbReference type="AlphaFoldDB" id="A0A3B0QS56"/>
<evidence type="ECO:0000259" key="1">
    <source>
        <dbReference type="Pfam" id="PF01643"/>
    </source>
</evidence>
<dbReference type="Pfam" id="PF01643">
    <property type="entry name" value="Acyl-ACP_TE"/>
    <property type="match status" value="1"/>
</dbReference>
<dbReference type="InterPro" id="IPR029069">
    <property type="entry name" value="HotDog_dom_sf"/>
</dbReference>
<accession>A0A3B0QS56</accession>
<dbReference type="GO" id="GO:0016790">
    <property type="term" value="F:thiolester hydrolase activity"/>
    <property type="evidence" value="ECO:0007669"/>
    <property type="project" value="InterPro"/>
</dbReference>
<gene>
    <name evidence="2" type="ORF">MNBD_BACTEROID02-281</name>
</gene>
<organism evidence="2">
    <name type="scientific">hydrothermal vent metagenome</name>
    <dbReference type="NCBI Taxonomy" id="652676"/>
    <lineage>
        <taxon>unclassified sequences</taxon>
        <taxon>metagenomes</taxon>
        <taxon>ecological metagenomes</taxon>
    </lineage>
</organism>
<sequence length="68" mass="7798">KSSALLDDIIKLKTYIRKTEGAKSTRVVEMYHAKTEKLIVKSETIWCLMNSKTLRPSRITPELASLFD</sequence>
<dbReference type="Gene3D" id="3.10.129.10">
    <property type="entry name" value="Hotdog Thioesterase"/>
    <property type="match status" value="1"/>
</dbReference>
<name>A0A3B0QS56_9ZZZZ</name>
<reference evidence="2" key="1">
    <citation type="submission" date="2018-06" db="EMBL/GenBank/DDBJ databases">
        <authorList>
            <person name="Zhirakovskaya E."/>
        </authorList>
    </citation>
    <scope>NUCLEOTIDE SEQUENCE</scope>
</reference>
<dbReference type="InterPro" id="IPR002864">
    <property type="entry name" value="Acyl-ACP_thioesterase_NHD"/>
</dbReference>
<evidence type="ECO:0000313" key="2">
    <source>
        <dbReference type="EMBL" id="VAV84524.1"/>
    </source>
</evidence>
<feature type="domain" description="Acyl-ACP thioesterase N-terminal hotdog" evidence="1">
    <location>
        <begin position="7"/>
        <end position="65"/>
    </location>
</feature>